<keyword evidence="1" id="KW-0472">Membrane</keyword>
<evidence type="ECO:0000313" key="4">
    <source>
        <dbReference type="EMBL" id="OFV71419.1"/>
    </source>
</evidence>
<dbReference type="InterPro" id="IPR025266">
    <property type="entry name" value="TerB_N"/>
</dbReference>
<dbReference type="AlphaFoldDB" id="A0A1F2PJ93"/>
<dbReference type="EMBL" id="LKEU01000023">
    <property type="protein sequence ID" value="OFV71419.1"/>
    <property type="molecule type" value="Genomic_DNA"/>
</dbReference>
<name>A0A1F2PJ93_9FIRM</name>
<protein>
    <submittedName>
        <fullName evidence="4">Uncharacterized protein</fullName>
    </submittedName>
</protein>
<dbReference type="InterPro" id="IPR028932">
    <property type="entry name" value="TerB-C"/>
</dbReference>
<accession>A0A1F2PJ93</accession>
<feature type="transmembrane region" description="Helical" evidence="1">
    <location>
        <begin position="44"/>
        <end position="70"/>
    </location>
</feature>
<keyword evidence="1" id="KW-1133">Transmembrane helix</keyword>
<dbReference type="Proteomes" id="UP000176244">
    <property type="component" value="Unassembled WGS sequence"/>
</dbReference>
<reference evidence="4 5" key="1">
    <citation type="submission" date="2015-09" db="EMBL/GenBank/DDBJ databases">
        <title>Genome sequence of Acetobacterium wieringae DSM 1911.</title>
        <authorList>
            <person name="Poehlein A."/>
            <person name="Bengelsdorf F.R."/>
            <person name="Schiel-Bengelsdorf B."/>
            <person name="Duerre P."/>
            <person name="Daniel R."/>
        </authorList>
    </citation>
    <scope>NUCLEOTIDE SEQUENCE [LARGE SCALE GENOMIC DNA]</scope>
    <source>
        <strain evidence="4 5">DSM 1911</strain>
    </source>
</reference>
<evidence type="ECO:0000313" key="5">
    <source>
        <dbReference type="Proteomes" id="UP000176244"/>
    </source>
</evidence>
<gene>
    <name evidence="4" type="ORF">ACWI_11480</name>
</gene>
<dbReference type="Pfam" id="PF13208">
    <property type="entry name" value="TerB_N"/>
    <property type="match status" value="1"/>
</dbReference>
<dbReference type="STRING" id="52694.ACWI_11480"/>
<dbReference type="Pfam" id="PF15615">
    <property type="entry name" value="TerB_C"/>
    <property type="match status" value="1"/>
</dbReference>
<proteinExistence type="predicted"/>
<keyword evidence="1" id="KW-0812">Transmembrane</keyword>
<feature type="domain" description="TerB-C" evidence="3">
    <location>
        <begin position="433"/>
        <end position="557"/>
    </location>
</feature>
<evidence type="ECO:0000259" key="3">
    <source>
        <dbReference type="Pfam" id="PF15615"/>
    </source>
</evidence>
<dbReference type="RefSeq" id="WP_070370483.1">
    <property type="nucleotide sequence ID" value="NZ_LKEU01000023.1"/>
</dbReference>
<organism evidence="4 5">
    <name type="scientific">Acetobacterium wieringae</name>
    <dbReference type="NCBI Taxonomy" id="52694"/>
    <lineage>
        <taxon>Bacteria</taxon>
        <taxon>Bacillati</taxon>
        <taxon>Bacillota</taxon>
        <taxon>Clostridia</taxon>
        <taxon>Eubacteriales</taxon>
        <taxon>Eubacteriaceae</taxon>
        <taxon>Acetobacterium</taxon>
    </lineage>
</organism>
<comment type="caution">
    <text evidence="4">The sequence shown here is derived from an EMBL/GenBank/DDBJ whole genome shotgun (WGS) entry which is preliminary data.</text>
</comment>
<dbReference type="OrthoDB" id="2663344at2"/>
<sequence>MNKTTPKLPGTGMRILSFVPVINCFVIIYLGISYVDKLTLILGGAYFLISLIFPDVSPLIWLAVVIHYIIFYQQIKKKMMEDRKVPSENITVEQIKNTLPEKQSFSDITISGEVENKQTIPEKGTSVTIPFTVSVTYHNPHEEFFEDIKKYADKKGAEAIFVPFMSYWPSYRSMSGPQRKWYFYWRTEIRKKNYLDTDLSYIFIYIYELLNGVGYQTPGEGYTLLLEIWEAYREAFPKLNNYLYDWSFDFAYLNGIEPSFANYESSFHKASFVTDTIIEQHRQDVPLKLSFELVDALCDYSIKGSKFYQSGYHEVMKEAIPRIVSLADAFLRKKSQPGLLETFGPEQAITKERYLYRSALCPQANQTISVTVKEYSSAPQLRNYVNQLVRFGENTLREIYGTKGRLRGIEIDEETGKLITSFLKKEYGLIEIEANKETKPAKLELDFENIDDLRKQSDAVRSILQVEDVASEELVVPTKKMLLTEVEEVNAIYKALSENERAFLKKLYESDYEAELAPVDTQTISAINRLADRYLQNDLISIEGERIIIEDDFRDEVDFLFKNPPEIEVVNENRADFDKTLLPEKLQEFVTELLPEQRQSLIAVLTLKEPEIELERIAEEAMTMPELLIDDINALAINLLGDIIIETQLEVVAEYAVILKKSLRGE</sequence>
<evidence type="ECO:0000259" key="2">
    <source>
        <dbReference type="Pfam" id="PF13208"/>
    </source>
</evidence>
<feature type="domain" description="TerB N-terminal" evidence="2">
    <location>
        <begin position="133"/>
        <end position="335"/>
    </location>
</feature>
<evidence type="ECO:0000256" key="1">
    <source>
        <dbReference type="SAM" id="Phobius"/>
    </source>
</evidence>
<feature type="transmembrane region" description="Helical" evidence="1">
    <location>
        <begin position="12"/>
        <end position="32"/>
    </location>
</feature>